<organism evidence="2 3">
    <name type="scientific">Dissophora globulifera</name>
    <dbReference type="NCBI Taxonomy" id="979702"/>
    <lineage>
        <taxon>Eukaryota</taxon>
        <taxon>Fungi</taxon>
        <taxon>Fungi incertae sedis</taxon>
        <taxon>Mucoromycota</taxon>
        <taxon>Mortierellomycotina</taxon>
        <taxon>Mortierellomycetes</taxon>
        <taxon>Mortierellales</taxon>
        <taxon>Mortierellaceae</taxon>
        <taxon>Dissophora</taxon>
    </lineage>
</organism>
<reference evidence="2" key="1">
    <citation type="journal article" date="2020" name="Fungal Divers.">
        <title>Resolving the Mortierellaceae phylogeny through synthesis of multi-gene phylogenetics and phylogenomics.</title>
        <authorList>
            <person name="Vandepol N."/>
            <person name="Liber J."/>
            <person name="Desiro A."/>
            <person name="Na H."/>
            <person name="Kennedy M."/>
            <person name="Barry K."/>
            <person name="Grigoriev I.V."/>
            <person name="Miller A.N."/>
            <person name="O'Donnell K."/>
            <person name="Stajich J.E."/>
            <person name="Bonito G."/>
        </authorList>
    </citation>
    <scope>NUCLEOTIDE SEQUENCE</scope>
    <source>
        <strain evidence="2">REB-010B</strain>
    </source>
</reference>
<dbReference type="Proteomes" id="UP000738325">
    <property type="component" value="Unassembled WGS sequence"/>
</dbReference>
<feature type="signal peptide" evidence="1">
    <location>
        <begin position="1"/>
        <end position="20"/>
    </location>
</feature>
<comment type="caution">
    <text evidence="2">The sequence shown here is derived from an EMBL/GenBank/DDBJ whole genome shotgun (WGS) entry which is preliminary data.</text>
</comment>
<accession>A0A9P6RUP3</accession>
<sequence>MTKFCFYLALGILLCLGANAATLQNCQVDKGFDVLPGSHGTDAVKDGSIYHFKLVGKVLKPYPKGTVVSVGFRDSTQYIWTAQAPLCSVLTSGPSSTNCHGLPYNKKGLTGRIRLPKSEVKVPKPGTALQLSIEFLDTAGLALTCIKGTAQVA</sequence>
<feature type="chain" id="PRO_5040475043" description="MD-2-related lipid-recognition domain-containing protein" evidence="1">
    <location>
        <begin position="21"/>
        <end position="153"/>
    </location>
</feature>
<name>A0A9P6RUP3_9FUNG</name>
<dbReference type="OrthoDB" id="10387496at2759"/>
<evidence type="ECO:0000313" key="2">
    <source>
        <dbReference type="EMBL" id="KAG0330400.1"/>
    </source>
</evidence>
<keyword evidence="1" id="KW-0732">Signal</keyword>
<evidence type="ECO:0000256" key="1">
    <source>
        <dbReference type="SAM" id="SignalP"/>
    </source>
</evidence>
<gene>
    <name evidence="2" type="ORF">BGZ99_004770</name>
</gene>
<proteinExistence type="predicted"/>
<protein>
    <recommendedName>
        <fullName evidence="4">MD-2-related lipid-recognition domain-containing protein</fullName>
    </recommendedName>
</protein>
<dbReference type="EMBL" id="JAAAIP010000003">
    <property type="protein sequence ID" value="KAG0330400.1"/>
    <property type="molecule type" value="Genomic_DNA"/>
</dbReference>
<evidence type="ECO:0000313" key="3">
    <source>
        <dbReference type="Proteomes" id="UP000738325"/>
    </source>
</evidence>
<evidence type="ECO:0008006" key="4">
    <source>
        <dbReference type="Google" id="ProtNLM"/>
    </source>
</evidence>
<dbReference type="AlphaFoldDB" id="A0A9P6RUP3"/>
<keyword evidence="3" id="KW-1185">Reference proteome</keyword>